<feature type="transmembrane region" description="Helical" evidence="1">
    <location>
        <begin position="153"/>
        <end position="175"/>
    </location>
</feature>
<reference evidence="2 3" key="1">
    <citation type="submission" date="2018-07" db="EMBL/GenBank/DDBJ databases">
        <title>Genomic Encyclopedia of Type Strains, Phase IV (KMG-IV): sequencing the most valuable type-strain genomes for metagenomic binning, comparative biology and taxonomic classification.</title>
        <authorList>
            <person name="Goeker M."/>
        </authorList>
    </citation>
    <scope>NUCLEOTIDE SEQUENCE [LARGE SCALE GENOMIC DNA]</scope>
    <source>
        <strain evidence="2 3">DSM 27016</strain>
    </source>
</reference>
<feature type="transmembrane region" description="Helical" evidence="1">
    <location>
        <begin position="72"/>
        <end position="98"/>
    </location>
</feature>
<dbReference type="RefSeq" id="WP_170138130.1">
    <property type="nucleotide sequence ID" value="NZ_QPJT01000011.1"/>
</dbReference>
<evidence type="ECO:0000313" key="3">
    <source>
        <dbReference type="Proteomes" id="UP000253034"/>
    </source>
</evidence>
<evidence type="ECO:0000313" key="2">
    <source>
        <dbReference type="EMBL" id="RCX16389.1"/>
    </source>
</evidence>
<keyword evidence="3" id="KW-1185">Reference proteome</keyword>
<dbReference type="AlphaFoldDB" id="A0A369B4E4"/>
<protein>
    <submittedName>
        <fullName evidence="2">Putative ABC transporter type IV</fullName>
    </submittedName>
</protein>
<keyword evidence="1" id="KW-0812">Transmembrane</keyword>
<keyword evidence="1" id="KW-1133">Transmembrane helix</keyword>
<dbReference type="EMBL" id="QPJT01000011">
    <property type="protein sequence ID" value="RCX16389.1"/>
    <property type="molecule type" value="Genomic_DNA"/>
</dbReference>
<dbReference type="InterPro" id="IPR010540">
    <property type="entry name" value="CmpB_TMEM229"/>
</dbReference>
<feature type="transmembrane region" description="Helical" evidence="1">
    <location>
        <begin position="45"/>
        <end position="65"/>
    </location>
</feature>
<dbReference type="Proteomes" id="UP000253034">
    <property type="component" value="Unassembled WGS sequence"/>
</dbReference>
<dbReference type="Pfam" id="PF06541">
    <property type="entry name" value="ABC_trans_CmpB"/>
    <property type="match status" value="1"/>
</dbReference>
<evidence type="ECO:0000256" key="1">
    <source>
        <dbReference type="SAM" id="Phobius"/>
    </source>
</evidence>
<gene>
    <name evidence="2" type="ORF">DFR58_111138</name>
</gene>
<name>A0A369B4E4_9FIRM</name>
<accession>A0A369B4E4</accession>
<feature type="transmembrane region" description="Helical" evidence="1">
    <location>
        <begin position="12"/>
        <end position="33"/>
    </location>
</feature>
<proteinExistence type="predicted"/>
<sequence length="196" mass="22250">MNNNSLSYLRLTNLLLYFIIYSFIGWCIETVYLSLSKGHFVSRGFLIGPFCCIYGLAAVFLIKLLKHFKHNIFLVFTGASVIATSLEYIAGVLMRLLFNIVLWDYSHELFNVHGFICLRASITWGIMSVITLYFIHPFIRLAVSSVPLSLKSFILPILAFSLIFNIIVSSAYAWGISMDLGHLEWISIKLKSMAGF</sequence>
<comment type="caution">
    <text evidence="2">The sequence shown here is derived from an EMBL/GenBank/DDBJ whole genome shotgun (WGS) entry which is preliminary data.</text>
</comment>
<keyword evidence="1" id="KW-0472">Membrane</keyword>
<feature type="transmembrane region" description="Helical" evidence="1">
    <location>
        <begin position="110"/>
        <end position="133"/>
    </location>
</feature>
<organism evidence="2 3">
    <name type="scientific">Anaerobacterium chartisolvens</name>
    <dbReference type="NCBI Taxonomy" id="1297424"/>
    <lineage>
        <taxon>Bacteria</taxon>
        <taxon>Bacillati</taxon>
        <taxon>Bacillota</taxon>
        <taxon>Clostridia</taxon>
        <taxon>Eubacteriales</taxon>
        <taxon>Oscillospiraceae</taxon>
        <taxon>Anaerobacterium</taxon>
    </lineage>
</organism>